<dbReference type="Pfam" id="PF07716">
    <property type="entry name" value="bZIP_2"/>
    <property type="match status" value="1"/>
</dbReference>
<feature type="domain" description="BZIP" evidence="5">
    <location>
        <begin position="19"/>
        <end position="82"/>
    </location>
</feature>
<sequence>MYLSFSTSSQNVQLTALEIAKRERRKEQNRRAAKKCRGKKKEKQAKAQQEVCEALKRKDFLEKEVVKLRGDVCRLQSQLKQHEQSGCCLLAMNPACMPDARNMIPNMAGTAPDDSLIGHTFLQSPPCQSATVGNGMQSPSTNRPVAHSVPVCYPAHSSRPSPSPVRRSCPSDNQVVPSVSPSLSAVEMSPRTPHGYPQTGGVRNWCEAVPTVFHFDDNAVASMNACTLPEPYVSTTSGNSVSESAIDDQTNNTPHANARREMPSVFVPNNNSNNLPSWDLSNVQPSNLIGLDGVDLIQHITISDKMTDGEATFTPQPDLSLESLARSCVPPNAVQPQVSRTGTTSNDLSSQNPTPNNCHLQCFEVSTTNTNNNINSSIINNNSFNNNNNIVFNNNNHSPNTGNYVQLQHIPSSIEFTRCKNLFGVIDPFCSSS</sequence>
<dbReference type="GO" id="GO:0000981">
    <property type="term" value="F:DNA-binding transcription factor activity, RNA polymerase II-specific"/>
    <property type="evidence" value="ECO:0007669"/>
    <property type="project" value="TreeGrafter"/>
</dbReference>
<keyword evidence="3" id="KW-0804">Transcription</keyword>
<keyword evidence="7" id="KW-1185">Reference proteome</keyword>
<name>A0AAV4EL80_9GAST</name>
<feature type="compositionally biased region" description="Polar residues" evidence="4">
    <location>
        <begin position="237"/>
        <end position="255"/>
    </location>
</feature>
<feature type="compositionally biased region" description="Polar residues" evidence="4">
    <location>
        <begin position="334"/>
        <end position="353"/>
    </location>
</feature>
<dbReference type="AlphaFoldDB" id="A0AAV4EL80"/>
<evidence type="ECO:0000313" key="7">
    <source>
        <dbReference type="Proteomes" id="UP000762676"/>
    </source>
</evidence>
<protein>
    <submittedName>
        <fullName evidence="6">Ruditapes philippinarum AP-1 protein mRNA</fullName>
    </submittedName>
</protein>
<dbReference type="GO" id="GO:0005634">
    <property type="term" value="C:nucleus"/>
    <property type="evidence" value="ECO:0007669"/>
    <property type="project" value="TreeGrafter"/>
</dbReference>
<evidence type="ECO:0000256" key="4">
    <source>
        <dbReference type="SAM" id="MobiDB-lite"/>
    </source>
</evidence>
<dbReference type="SUPFAM" id="SSF57959">
    <property type="entry name" value="Leucine zipper domain"/>
    <property type="match status" value="1"/>
</dbReference>
<evidence type="ECO:0000256" key="3">
    <source>
        <dbReference type="ARBA" id="ARBA00023163"/>
    </source>
</evidence>
<dbReference type="InterPro" id="IPR046347">
    <property type="entry name" value="bZIP_sf"/>
</dbReference>
<accession>A0AAV4EL80</accession>
<dbReference type="SMART" id="SM00338">
    <property type="entry name" value="BRLZ"/>
    <property type="match status" value="1"/>
</dbReference>
<dbReference type="Proteomes" id="UP000762676">
    <property type="component" value="Unassembled WGS sequence"/>
</dbReference>
<feature type="compositionally biased region" description="Low complexity" evidence="4">
    <location>
        <begin position="157"/>
        <end position="186"/>
    </location>
</feature>
<feature type="compositionally biased region" description="Basic residues" evidence="4">
    <location>
        <begin position="31"/>
        <end position="43"/>
    </location>
</feature>
<dbReference type="PROSITE" id="PS00036">
    <property type="entry name" value="BZIP_BASIC"/>
    <property type="match status" value="1"/>
</dbReference>
<feature type="compositionally biased region" description="Basic and acidic residues" evidence="4">
    <location>
        <begin position="21"/>
        <end position="30"/>
    </location>
</feature>
<feature type="region of interest" description="Disordered" evidence="4">
    <location>
        <begin position="128"/>
        <end position="196"/>
    </location>
</feature>
<keyword evidence="1" id="KW-0805">Transcription regulation</keyword>
<feature type="compositionally biased region" description="Polar residues" evidence="4">
    <location>
        <begin position="128"/>
        <end position="143"/>
    </location>
</feature>
<dbReference type="InterPro" id="IPR004827">
    <property type="entry name" value="bZIP"/>
</dbReference>
<comment type="caution">
    <text evidence="6">The sequence shown here is derived from an EMBL/GenBank/DDBJ whole genome shotgun (WGS) entry which is preliminary data.</text>
</comment>
<evidence type="ECO:0000256" key="1">
    <source>
        <dbReference type="ARBA" id="ARBA00023015"/>
    </source>
</evidence>
<dbReference type="PANTHER" id="PTHR23351">
    <property type="entry name" value="FOS TRANSCRIPTION FACTOR-RELATED"/>
    <property type="match status" value="1"/>
</dbReference>
<keyword evidence="2" id="KW-0238">DNA-binding</keyword>
<feature type="region of interest" description="Disordered" evidence="4">
    <location>
        <begin position="332"/>
        <end position="353"/>
    </location>
</feature>
<reference evidence="6 7" key="1">
    <citation type="journal article" date="2021" name="Elife">
        <title>Chloroplast acquisition without the gene transfer in kleptoplastic sea slugs, Plakobranchus ocellatus.</title>
        <authorList>
            <person name="Maeda T."/>
            <person name="Takahashi S."/>
            <person name="Yoshida T."/>
            <person name="Shimamura S."/>
            <person name="Takaki Y."/>
            <person name="Nagai Y."/>
            <person name="Toyoda A."/>
            <person name="Suzuki Y."/>
            <person name="Arimoto A."/>
            <person name="Ishii H."/>
            <person name="Satoh N."/>
            <person name="Nishiyama T."/>
            <person name="Hasebe M."/>
            <person name="Maruyama T."/>
            <person name="Minagawa J."/>
            <person name="Obokata J."/>
            <person name="Shigenobu S."/>
        </authorList>
    </citation>
    <scope>NUCLEOTIDE SEQUENCE [LARGE SCALE GENOMIC DNA]</scope>
</reference>
<dbReference type="PANTHER" id="PTHR23351:SF24">
    <property type="entry name" value="ACTIVATING TRANSCRIPTION FACTOR 3-RELATED"/>
    <property type="match status" value="1"/>
</dbReference>
<organism evidence="6 7">
    <name type="scientific">Elysia marginata</name>
    <dbReference type="NCBI Taxonomy" id="1093978"/>
    <lineage>
        <taxon>Eukaryota</taxon>
        <taxon>Metazoa</taxon>
        <taxon>Spiralia</taxon>
        <taxon>Lophotrochozoa</taxon>
        <taxon>Mollusca</taxon>
        <taxon>Gastropoda</taxon>
        <taxon>Heterobranchia</taxon>
        <taxon>Euthyneura</taxon>
        <taxon>Panpulmonata</taxon>
        <taxon>Sacoglossa</taxon>
        <taxon>Placobranchoidea</taxon>
        <taxon>Plakobranchidae</taxon>
        <taxon>Elysia</taxon>
    </lineage>
</organism>
<proteinExistence type="predicted"/>
<gene>
    <name evidence="6" type="ORF">ElyMa_000110900</name>
</gene>
<feature type="region of interest" description="Disordered" evidence="4">
    <location>
        <begin position="237"/>
        <end position="256"/>
    </location>
</feature>
<feature type="region of interest" description="Disordered" evidence="4">
    <location>
        <begin position="21"/>
        <end position="44"/>
    </location>
</feature>
<dbReference type="EMBL" id="BMAT01000211">
    <property type="protein sequence ID" value="GFR61738.1"/>
    <property type="molecule type" value="Genomic_DNA"/>
</dbReference>
<dbReference type="Gene3D" id="1.20.5.170">
    <property type="match status" value="1"/>
</dbReference>
<dbReference type="PROSITE" id="PS50217">
    <property type="entry name" value="BZIP"/>
    <property type="match status" value="1"/>
</dbReference>
<evidence type="ECO:0000259" key="5">
    <source>
        <dbReference type="PROSITE" id="PS50217"/>
    </source>
</evidence>
<dbReference type="InterPro" id="IPR000837">
    <property type="entry name" value="AP-1"/>
</dbReference>
<evidence type="ECO:0000313" key="6">
    <source>
        <dbReference type="EMBL" id="GFR61738.1"/>
    </source>
</evidence>
<dbReference type="GO" id="GO:0000978">
    <property type="term" value="F:RNA polymerase II cis-regulatory region sequence-specific DNA binding"/>
    <property type="evidence" value="ECO:0007669"/>
    <property type="project" value="TreeGrafter"/>
</dbReference>
<evidence type="ECO:0000256" key="2">
    <source>
        <dbReference type="ARBA" id="ARBA00023125"/>
    </source>
</evidence>